<organism evidence="2 3">
    <name type="scientific">Agrobacterium tumefaciens</name>
    <dbReference type="NCBI Taxonomy" id="358"/>
    <lineage>
        <taxon>Bacteria</taxon>
        <taxon>Pseudomonadati</taxon>
        <taxon>Pseudomonadota</taxon>
        <taxon>Alphaproteobacteria</taxon>
        <taxon>Hyphomicrobiales</taxon>
        <taxon>Rhizobiaceae</taxon>
        <taxon>Rhizobium/Agrobacterium group</taxon>
        <taxon>Agrobacterium</taxon>
        <taxon>Agrobacterium tumefaciens complex</taxon>
    </lineage>
</organism>
<comment type="caution">
    <text evidence="2">The sequence shown here is derived from an EMBL/GenBank/DDBJ whole genome shotgun (WGS) entry which is preliminary data.</text>
</comment>
<evidence type="ECO:0000313" key="3">
    <source>
        <dbReference type="Proteomes" id="UP000093451"/>
    </source>
</evidence>
<dbReference type="EMBL" id="LXKT01000027">
    <property type="protein sequence ID" value="OCJ33471.1"/>
    <property type="molecule type" value="Genomic_DNA"/>
</dbReference>
<reference evidence="2 3" key="1">
    <citation type="journal article" date="2016" name="PeerJ">
        <title>Gall-ID: tools for genotyping gall-causing phytopathogenic bacteria.</title>
        <authorList>
            <person name="Davis E.W.II."/>
            <person name="Weisberg A.J."/>
            <person name="Tabima J.F."/>
            <person name="Grunwald N.J."/>
            <person name="Chang J.H."/>
        </authorList>
    </citation>
    <scope>NUCLEOTIDE SEQUENCE [LARGE SCALE GENOMIC DNA]</scope>
    <source>
        <strain evidence="2 3">N2/73</strain>
    </source>
</reference>
<protein>
    <submittedName>
        <fullName evidence="2">Uncharacterized protein</fullName>
    </submittedName>
</protein>
<feature type="region of interest" description="Disordered" evidence="1">
    <location>
        <begin position="117"/>
        <end position="138"/>
    </location>
</feature>
<evidence type="ECO:0000313" key="2">
    <source>
        <dbReference type="EMBL" id="OCJ33471.1"/>
    </source>
</evidence>
<dbReference type="RefSeq" id="WP_065688836.1">
    <property type="nucleotide sequence ID" value="NZ_LXKT01000027.1"/>
</dbReference>
<feature type="compositionally biased region" description="Basic residues" evidence="1">
    <location>
        <begin position="128"/>
        <end position="138"/>
    </location>
</feature>
<gene>
    <name evidence="2" type="ORF">A6U91_18750</name>
</gene>
<proteinExistence type="predicted"/>
<sequence length="138" mass="15420">MTTVDIEKILARFEEIAVKPKPKEPPAIVEFLRQLKLQMKKAKTLTSDTKLSGRSWFKRNPEGGYILQIGKPPILINGKMEFNPADEASLIERLTDAESLVLRHDATRAQILKSALNGDGSDDEGVVVKRRGRKPKNA</sequence>
<dbReference type="AlphaFoldDB" id="A0AB36EKL5"/>
<name>A0AB36EKL5_AGRTU</name>
<evidence type="ECO:0000256" key="1">
    <source>
        <dbReference type="SAM" id="MobiDB-lite"/>
    </source>
</evidence>
<dbReference type="Proteomes" id="UP000093451">
    <property type="component" value="Unassembled WGS sequence"/>
</dbReference>
<accession>A0AB36EKL5</accession>